<dbReference type="PIRSF" id="PIRSF000830">
    <property type="entry name" value="RNA_pol_ParamyxoV"/>
    <property type="match status" value="1"/>
</dbReference>
<comment type="similarity">
    <text evidence="2 22">Belongs to the paramyxovirus L protein family.</text>
</comment>
<evidence type="ECO:0000256" key="14">
    <source>
        <dbReference type="ARBA" id="ARBA00023042"/>
    </source>
</evidence>
<evidence type="ECO:0000256" key="10">
    <source>
        <dbReference type="ARBA" id="ARBA00022801"/>
    </source>
</evidence>
<comment type="catalytic activity">
    <reaction evidence="20">
        <text>a 5'-end (5'-triphosphoguanosine)-adenylyl-adenylyl-cytidylyl-adenosine in mRNA + 2 S-adenosyl-L-methionine = a 5'-end (N(7)-methyl 5'-triphosphoguanosine)-(2'-O-methyladenylyl)-adenylyl-cytidylyl-adenosine in mRNA + 2 S-adenosyl-L-homocysteine + H(+)</text>
        <dbReference type="Rhea" id="RHEA:65376"/>
        <dbReference type="Rhea" id="RHEA-COMP:16797"/>
        <dbReference type="Rhea" id="RHEA-COMP:16798"/>
        <dbReference type="ChEBI" id="CHEBI:15378"/>
        <dbReference type="ChEBI" id="CHEBI:57856"/>
        <dbReference type="ChEBI" id="CHEBI:59789"/>
        <dbReference type="ChEBI" id="CHEBI:156483"/>
        <dbReference type="ChEBI" id="CHEBI:156484"/>
        <dbReference type="EC" id="2.1.1.375"/>
    </reaction>
</comment>
<dbReference type="GO" id="GO:0003968">
    <property type="term" value="F:RNA-directed RNA polymerase activity"/>
    <property type="evidence" value="ECO:0007669"/>
    <property type="project" value="UniProtKB-KW"/>
</dbReference>
<comment type="function">
    <text evidence="22">RNA-directed RNA polymerase that catalyzes the transcription of viral mRNAs, their capping and polyadenylation. The template is composed of the viral RNA tightly encapsidated by the nucleoprotein (N). The viral polymerase binds to the genomic RNA at the 3' leader promoter, and transcribes subsequently all viral mRNAs with a decreasing efficiency. The first gene is the most transcribed, and the last the least transcribed. The viral phosphoprotein acts as a processivity factor. Capping is concomitant with initiation of mRNA transcription. Indeed, a GDP polyribonucleotidyl transferase (PRNTase) adds the cap structure when the nascent RNA chain length has reached few nucleotides. Ribose 2'-O methylation of viral mRNA cap precedes and facilitates subsequent guanine-N-7 methylation, both activities being carried by the viral polymerase. Polyadenylation of mRNAs occur by a stuttering mechanism at a slipery stop site present at the end viral genes. After finishing transcription of a mRNA, the polymerase can resume transcription of the downstream gene.</text>
</comment>
<keyword evidence="26" id="KW-1185">Reference proteome</keyword>
<dbReference type="PROSITE" id="PS51590">
    <property type="entry name" value="SAM_MT_MNV_L"/>
    <property type="match status" value="1"/>
</dbReference>
<keyword evidence="11 22" id="KW-0067">ATP-binding</keyword>
<keyword evidence="6 22" id="KW-0808">Transferase</keyword>
<organism evidence="25 26">
    <name type="scientific">Wufeng Niviventer fulvescens morbillivirus 1</name>
    <dbReference type="NCBI Taxonomy" id="2877505"/>
    <lineage>
        <taxon>Viruses</taxon>
        <taxon>Riboviria</taxon>
        <taxon>Orthornavirae</taxon>
        <taxon>Negarnaviricota</taxon>
        <taxon>Haploviricotina</taxon>
        <taxon>Monjiviricetes</taxon>
        <taxon>Mononegavirales</taxon>
        <taxon>Paramyxoviridae</taxon>
        <taxon>Orthoparamyxovirinae</taxon>
        <taxon>Paramorbillivirus</taxon>
        <taxon>Paramorbillivirus niviventris</taxon>
    </lineage>
</organism>
<keyword evidence="14 22" id="KW-0506">mRNA capping</keyword>
<evidence type="ECO:0000256" key="4">
    <source>
        <dbReference type="ARBA" id="ARBA00022603"/>
    </source>
</evidence>
<dbReference type="EMBL" id="MZ328285">
    <property type="protein sequence ID" value="UBB42352.1"/>
    <property type="molecule type" value="Viral_cRNA"/>
</dbReference>
<evidence type="ECO:0000256" key="22">
    <source>
        <dbReference type="PIRNR" id="PIRNR000830"/>
    </source>
</evidence>
<evidence type="ECO:0000313" key="26">
    <source>
        <dbReference type="Proteomes" id="UP001250885"/>
    </source>
</evidence>
<dbReference type="GO" id="GO:0005524">
    <property type="term" value="F:ATP binding"/>
    <property type="evidence" value="ECO:0007669"/>
    <property type="project" value="UniProtKB-KW"/>
</dbReference>
<dbReference type="EC" id="2.7.7.48" evidence="22"/>
<comment type="catalytic activity">
    <reaction evidence="19 22">
        <text>a 5'-end (5'-triphosphoguanosine)-adenylyl-adenylyl-cytidylyl-adenosine in mRNA + S-adenosyl-L-methionine = a 5'-end (5'-triphosphoguanosine)-(2'-O-methyladenylyl)-adenylyl-cytidylyl-adenosine in mRNA + S-adenosyl-L-homocysteine + H(+)</text>
        <dbReference type="Rhea" id="RHEA:65380"/>
        <dbReference type="Rhea" id="RHEA-COMP:16797"/>
        <dbReference type="Rhea" id="RHEA-COMP:16801"/>
        <dbReference type="ChEBI" id="CHEBI:15378"/>
        <dbReference type="ChEBI" id="CHEBI:57856"/>
        <dbReference type="ChEBI" id="CHEBI:59789"/>
        <dbReference type="ChEBI" id="CHEBI:156482"/>
        <dbReference type="ChEBI" id="CHEBI:156484"/>
    </reaction>
</comment>
<evidence type="ECO:0000256" key="21">
    <source>
        <dbReference type="ARBA" id="ARBA00048548"/>
    </source>
</evidence>
<reference evidence="25" key="1">
    <citation type="submission" date="2021-05" db="EMBL/GenBank/DDBJ databases">
        <title>Comparation of mammalian active virome structures and with host-virus interactions in sympatric communities.</title>
        <authorList>
            <person name="Tan Z."/>
            <person name="Nie F.-Y."/>
            <person name="Zhang Y.-Z."/>
        </authorList>
    </citation>
    <scope>NUCLEOTIDE SEQUENCE</scope>
    <source>
        <strain evidence="25">WFS_zhenmao</strain>
    </source>
</reference>
<keyword evidence="9 22" id="KW-0547">Nucleotide-binding</keyword>
<comment type="catalytic activity">
    <reaction evidence="21 22">
        <text>GTP + H2O = GDP + phosphate + H(+)</text>
        <dbReference type="Rhea" id="RHEA:19669"/>
        <dbReference type="ChEBI" id="CHEBI:15377"/>
        <dbReference type="ChEBI" id="CHEBI:15378"/>
        <dbReference type="ChEBI" id="CHEBI:37565"/>
        <dbReference type="ChEBI" id="CHEBI:43474"/>
        <dbReference type="ChEBI" id="CHEBI:58189"/>
    </reaction>
</comment>
<evidence type="ECO:0000256" key="9">
    <source>
        <dbReference type="ARBA" id="ARBA00022741"/>
    </source>
</evidence>
<feature type="domain" description="Mononegavirus-type SAM-dependent 2'-O-MTase" evidence="24">
    <location>
        <begin position="1768"/>
        <end position="1973"/>
    </location>
</feature>
<keyword evidence="5 22" id="KW-0507">mRNA processing</keyword>
<dbReference type="GO" id="GO:0004482">
    <property type="term" value="F:mRNA 5'-cap (guanine-N7-)-methyltransferase activity"/>
    <property type="evidence" value="ECO:0007669"/>
    <property type="project" value="InterPro"/>
</dbReference>
<dbReference type="InterPro" id="IPR039736">
    <property type="entry name" value="L_poly_C"/>
</dbReference>
<accession>A0AAE9BVL8</accession>
<dbReference type="InterPro" id="IPR016269">
    <property type="entry name" value="RNA-dir_pol_paramyxovirus"/>
</dbReference>
<dbReference type="GO" id="GO:0030430">
    <property type="term" value="C:host cell cytoplasm"/>
    <property type="evidence" value="ECO:0007669"/>
    <property type="project" value="UniProtKB-SubCell"/>
</dbReference>
<evidence type="ECO:0000256" key="16">
    <source>
        <dbReference type="ARBA" id="ARBA00023268"/>
    </source>
</evidence>
<evidence type="ECO:0000256" key="15">
    <source>
        <dbReference type="ARBA" id="ARBA00023200"/>
    </source>
</evidence>
<dbReference type="EC" id="2.1.1.-" evidence="22"/>
<evidence type="ECO:0000313" key="25">
    <source>
        <dbReference type="EMBL" id="UBB42352.1"/>
    </source>
</evidence>
<dbReference type="Proteomes" id="UP001250885">
    <property type="component" value="Segment"/>
</dbReference>
<keyword evidence="15 22" id="KW-1035">Host cytoplasm</keyword>
<keyword evidence="4 22" id="KW-0489">Methyltransferase</keyword>
<comment type="function">
    <text evidence="1 22">RNA-directed RNA polymerase that catalyzes the replication of viral genomic RNA. The template is composed of the viral RNA tightly encapsidated by the nucleoprotein (N). The replicase mode is dependent on intracellular N protein concentration. In this mode, the polymerase replicates the whole viral genome without recognizing transcriptional signals, and the replicated genome is not caped or polyadenylated.</text>
</comment>
<feature type="domain" description="RdRp catalytic" evidence="23">
    <location>
        <begin position="669"/>
        <end position="853"/>
    </location>
</feature>
<dbReference type="EC" id="2.7.7.88" evidence="22"/>
<evidence type="ECO:0000256" key="1">
    <source>
        <dbReference type="ARBA" id="ARBA00003132"/>
    </source>
</evidence>
<evidence type="ECO:0000256" key="13">
    <source>
        <dbReference type="ARBA" id="ARBA00022953"/>
    </source>
</evidence>
<dbReference type="Pfam" id="PF00946">
    <property type="entry name" value="Mononeg_RNA_pol"/>
    <property type="match status" value="1"/>
</dbReference>
<dbReference type="GO" id="GO:0044423">
    <property type="term" value="C:virion component"/>
    <property type="evidence" value="ECO:0007669"/>
    <property type="project" value="UniProtKB-KW"/>
</dbReference>
<name>A0AAE9BVL8_9MONO</name>
<evidence type="ECO:0000256" key="17">
    <source>
        <dbReference type="ARBA" id="ARBA00024494"/>
    </source>
</evidence>
<dbReference type="InterPro" id="IPR026890">
    <property type="entry name" value="Mononeg_mRNAcap"/>
</dbReference>
<evidence type="ECO:0000256" key="3">
    <source>
        <dbReference type="ARBA" id="ARBA00022484"/>
    </source>
</evidence>
<comment type="subcellular location">
    <subcellularLocation>
        <location evidence="22">Virion</location>
    </subcellularLocation>
    <subcellularLocation>
        <location evidence="22">Host cytoplasm</location>
    </subcellularLocation>
</comment>
<dbReference type="GO" id="GO:0016787">
    <property type="term" value="F:hydrolase activity"/>
    <property type="evidence" value="ECO:0007669"/>
    <property type="project" value="UniProtKB-KW"/>
</dbReference>
<dbReference type="PROSITE" id="PS50526">
    <property type="entry name" value="RDRP_SSRNA_NEG_NONSEG"/>
    <property type="match status" value="1"/>
</dbReference>
<keyword evidence="12 22" id="KW-0946">Virion</keyword>
<evidence type="ECO:0000256" key="6">
    <source>
        <dbReference type="ARBA" id="ARBA00022679"/>
    </source>
</evidence>
<keyword evidence="10" id="KW-0378">Hydrolase</keyword>
<sequence>MMDSLTDDGSIQQILYPEVHLDSPIVTAKIVAYLEYAGVPHNQTLHDLTIVENIRHRKNTHFNSPLIATLSQYGRTIIRELQYLRNPKHIPYPNHNKELFNLYDNSLTTKLEGLFKKGKNAYNKINTPLLNCIKIIQQDCGITNKLDLETTHRLLNLPSIAEQSRWFYPFLFWFTIKTEYRKVIKQSVSQLRKYNREDPVVIGNRVIVIFNHYFITIVDKVRHEVYYLTFEMVLMFCDVIEGRLQSDTAMQLDPKYHKLKPRVHLLWELIDGLFLDLGNKTYNIVALLEPLALAHLQLLDSCTSIRGAFLNHCFEELDEVLSSEGYDDPDDIKVLHDQIYEIFNPDDIHLTAELFSFFRGFGHPTLEAVTAADKVRVHMHSPKVLSYEVLMKSHAIFCGIIINGYRDRHGGVWPPLELPLHASEKITQLRNNGEALSDAICVENWKSFCGIHFKCFMPLSLDSDLSMYLKDKALAALKKEWDSVYPKEYMKYSPSPASVSRRLVNVFLDDRDFDPYQMIKYVIDGEYLRDEQFNLSYSLKEKEIKEVGRLFAKMTYKMRACQVIAENLISNGVGRFFKDNGMAKDEHELTKALHTLSLSSIPKDLSHNYKGGPIQHHKLKHRSGAIKRKEKYFPSERVISHHTLANPGSNQYQINLQTSSDGNDTYETLSAFITTDLKKYCLNWRYESISVFAERLNEIYGLKDFFQWLHRILEKSVLYVSDPFCPPGFDCFTRLDDAPNDHIFIKYPMGGIEGFNQKLWTISTIPVLYLSAYETGVRISSLVQGDNQAIAVTKRVPSSWPYSYKKESVMQITTDYFKCLRTNLGWIGHNLKANETLLSSHFFVYSKGIFYDGVILSQSLKSIARCVFWSETIVDETRSACSNISTTLAKSIEKGFCRYTSYCYNIYKTILQLLIALGFTINPTMTADITRPILDNPQLLICLSVLPSPIGGFNYLNMSRLFVRNIGDPITASFADLKRLIQSGLLHSSILQRVMNQQPGESTYLDWASDPYSANLPAVQSITKIIKNITARYVLMHSPNPMLKDLFHEQSNEEDQEMATFLLDREIIIPRAAHEILDNTVTGARESIAGLLDTTKGLIRSGLHRGGLRPTLIRKISIHDYEQYKNAIAMLHNNQFNPLISIEACSVSLAQAIRKHMWAKLTRGRPIYGLEVPDILECLKGVIITGHEQCRMCQNGSTYYGWFFVPSNCQLDSITMSTNALRVPYIGSTTEERTDMKLSYVKSPSRPLKAAVRIATVYTWAFGDDDQSWQEAWEIAKQRTNITLDELKLITPISTSTNLAHRLRDKSTQVKYSGTSLIRVSRYVNISNDQLSFCLDGRRVDTNFIYQQCMLLGLSILEEQFRNVSTTGLLNTVLHLHADVNCCITPMEDQPYIKSLRSIPETKRIINNRLIYDPNPIIEKEAARLSMQSHMKGLVDFVSWDTRILYHALSNSTAATLIEMITKLDKDHLSEIKAITSDDDTNSLISEMLLVNPKLFQVYLGQQACINWAYEIHFRRPKGKYEMTEIMYTLLTRSSRSIFRVFTNALSHPKVYQRFWEAGVVEPIHGPSLDTQNLVITVIDMIITSALIYLDLILNNELDDYPLMLCESDDSVVEDRIDSIQSKHLCNLVDLYCDSRHTPNIRGFPPLQKCKILSDFLHHCSQSSPSGLFWNTAPIVIDHYPCSLTYIRRGTIKQIRIRVDPGFIDAASQQLQNLDLAPVDDRMNLSTQFPSSAPVISWDKLNSLIKTIDKQAPLVGISLNNYEVHAFRRIGLNSTACYKALEIIPSIRGFIDHDLPRLYLGEGAGSMLAVYQHYLGHGLVYYNSGVSSESLKSQREFNPYPSEVSLIKNRQPHIFTSNVQLLFNGRPEVTWVGNPECFNFICEAIPIGSLGLIHCDLESVDRNDPIKVLEELCHVFSLYTFLGARNSALVIKLLPEKQGYVTTFLKFIREHIEDQRIVIPSYSNISSTECYVVCTGLKANIKYNPNVLTSRLSNISLGSDATLLSIILEEKVKSNVLTTIGSPFIAGRPNSYLKRLTDIDKLLIAAGLEFNGIKSVKKIGHYDIHSKEQGLKSSIISLCKELLITIDPARVTGSSFQPYPILEMSRVRELVYAIAVKHFLYILFYDKNPQAIQKILRDLKQGLLIMDITNNTLERYLPPFLYKSLAIKIPRRSWMFTLDAAACKDFYKVVGSSSLI</sequence>
<comment type="catalytic activity">
    <reaction evidence="17">
        <text>a 5'-end triphospho-adenylyl-adenylyl-cytidylyl-adenosine in mRNA + GDP + H(+) = a 5'-end (5'-triphosphoguanosine)-adenylyl-adenylyl-cytidylyl-adenosine in mRNA + diphosphate</text>
        <dbReference type="Rhea" id="RHEA:65436"/>
        <dbReference type="Rhea" id="RHEA-COMP:16797"/>
        <dbReference type="Rhea" id="RHEA-COMP:16799"/>
        <dbReference type="ChEBI" id="CHEBI:15378"/>
        <dbReference type="ChEBI" id="CHEBI:33019"/>
        <dbReference type="ChEBI" id="CHEBI:58189"/>
        <dbReference type="ChEBI" id="CHEBI:156484"/>
        <dbReference type="ChEBI" id="CHEBI:156503"/>
        <dbReference type="EC" id="2.7.7.88"/>
    </reaction>
</comment>
<evidence type="ECO:0000256" key="7">
    <source>
        <dbReference type="ARBA" id="ARBA00022691"/>
    </source>
</evidence>
<evidence type="ECO:0000259" key="24">
    <source>
        <dbReference type="PROSITE" id="PS51590"/>
    </source>
</evidence>
<comment type="catalytic activity">
    <reaction evidence="22">
        <text>RNA(n) + a ribonucleoside 5'-triphosphate = RNA(n+1) + diphosphate</text>
        <dbReference type="Rhea" id="RHEA:21248"/>
        <dbReference type="Rhea" id="RHEA-COMP:14527"/>
        <dbReference type="Rhea" id="RHEA-COMP:17342"/>
        <dbReference type="ChEBI" id="CHEBI:33019"/>
        <dbReference type="ChEBI" id="CHEBI:61557"/>
        <dbReference type="ChEBI" id="CHEBI:140395"/>
        <dbReference type="EC" id="2.7.7.48"/>
    </reaction>
</comment>
<comment type="catalytic activity">
    <reaction evidence="18 22">
        <text>a 5'-end (5'-triphosphoguanosine)-(2'-O-methyladenylyl)-adenylyl-cytidylyl-adenosine in mRNA + S-adenosyl-L-methionine = a 5'-end (N(7)-methyl 5'-triphosphoguanosine)-(2'-O-methyladenylyl)-adenylyl-cytidylyl-adenosine in mRNA + S-adenosyl-L-homocysteine</text>
        <dbReference type="Rhea" id="RHEA:65440"/>
        <dbReference type="Rhea" id="RHEA-COMP:16798"/>
        <dbReference type="Rhea" id="RHEA-COMP:16801"/>
        <dbReference type="ChEBI" id="CHEBI:57856"/>
        <dbReference type="ChEBI" id="CHEBI:59789"/>
        <dbReference type="ChEBI" id="CHEBI:156482"/>
        <dbReference type="ChEBI" id="CHEBI:156483"/>
    </reaction>
</comment>
<dbReference type="NCBIfam" id="TIGR04198">
    <property type="entry name" value="paramyx_RNAcap"/>
    <property type="match status" value="1"/>
</dbReference>
<keyword evidence="13 22" id="KW-0693">Viral RNA replication</keyword>
<dbReference type="InterPro" id="IPR025786">
    <property type="entry name" value="Mononega_L_MeTrfase"/>
</dbReference>
<evidence type="ECO:0000256" key="12">
    <source>
        <dbReference type="ARBA" id="ARBA00022844"/>
    </source>
</evidence>
<evidence type="ECO:0000256" key="18">
    <source>
        <dbReference type="ARBA" id="ARBA00024499"/>
    </source>
</evidence>
<evidence type="ECO:0000256" key="5">
    <source>
        <dbReference type="ARBA" id="ARBA00022664"/>
    </source>
</evidence>
<evidence type="ECO:0000256" key="19">
    <source>
        <dbReference type="ARBA" id="ARBA00047332"/>
    </source>
</evidence>
<evidence type="ECO:0000259" key="23">
    <source>
        <dbReference type="PROSITE" id="PS50526"/>
    </source>
</evidence>
<keyword evidence="3 22" id="KW-0696">RNA-directed RNA polymerase</keyword>
<evidence type="ECO:0000256" key="20">
    <source>
        <dbReference type="ARBA" id="ARBA00047370"/>
    </source>
</evidence>
<keyword evidence="7 22" id="KW-0949">S-adenosyl-L-methionine</keyword>
<evidence type="ECO:0000256" key="11">
    <source>
        <dbReference type="ARBA" id="ARBA00022840"/>
    </source>
</evidence>
<keyword evidence="8 22" id="KW-0548">Nucleotidyltransferase</keyword>
<protein>
    <recommendedName>
        <fullName evidence="22">RNA-directed RNA polymerase L</fullName>
        <shortName evidence="22">Protein L</shortName>
    </recommendedName>
    <alternativeName>
        <fullName evidence="22">Large structural protein</fullName>
    </alternativeName>
    <alternativeName>
        <fullName evidence="22">Replicase</fullName>
    </alternativeName>
    <alternativeName>
        <fullName evidence="22">Transcriptase</fullName>
    </alternativeName>
    <domain>
        <recommendedName>
            <fullName evidence="22">RNA-directed RNA polymerase</fullName>
            <ecNumber evidence="22">2.7.7.48</ecNumber>
        </recommendedName>
    </domain>
    <domain>
        <recommendedName>
            <fullName evidence="22">GTP phosphohydrolase</fullName>
            <ecNumber evidence="22">3.6.1.-</ecNumber>
        </recommendedName>
    </domain>
    <domain>
        <recommendedName>
            <fullName evidence="22">GDP polyribonucleotidyltransferase</fullName>
            <ecNumber evidence="22">2.7.7.88</ecNumber>
        </recommendedName>
        <alternativeName>
            <fullName evidence="22">PRNTase</fullName>
        </alternativeName>
    </domain>
    <domain>
        <recommendedName>
            <fullName evidence="22">mRNA (nucleoside-2'-O-)-methyltransferase</fullName>
            <shortName evidence="22">N1-2'-O-MTase</shortName>
            <ecNumber evidence="22">2.1.1.-</ecNumber>
        </recommendedName>
    </domain>
    <domain>
        <recommendedName>
            <fullName evidence="22">mRNA (guanine-N(7)-)-methyltransferase</fullName>
            <shortName evidence="22">G-N7-MTase</shortName>
        </recommendedName>
    </domain>
</protein>
<keyword evidence="16" id="KW-0511">Multifunctional enzyme</keyword>
<evidence type="ECO:0000256" key="2">
    <source>
        <dbReference type="ARBA" id="ARBA00007934"/>
    </source>
</evidence>
<dbReference type="Pfam" id="PF14318">
    <property type="entry name" value="Mononeg_mRNAcap"/>
    <property type="match status" value="1"/>
</dbReference>
<evidence type="ECO:0000256" key="8">
    <source>
        <dbReference type="ARBA" id="ARBA00022695"/>
    </source>
</evidence>
<dbReference type="InterPro" id="IPR014023">
    <property type="entry name" value="Mononeg_RNA_pol_cat"/>
</dbReference>
<proteinExistence type="inferred from homology"/>
<dbReference type="EC" id="3.6.1.-" evidence="22"/>